<proteinExistence type="predicted"/>
<sequence>MSSFEASAHRGSLESLRRDRSKRAYEVILDLYRLILLLLLLLLLVSACTVEDSAIDYVDDDDDDDDDDWRKTKTTERTISPREAAACTT</sequence>
<gene>
    <name evidence="2" type="ORF">TKK_007208</name>
</gene>
<dbReference type="AlphaFoldDB" id="A0ABD2X3C2"/>
<accession>A0ABD2X3C2</accession>
<feature type="transmembrane region" description="Helical" evidence="1">
    <location>
        <begin position="27"/>
        <end position="47"/>
    </location>
</feature>
<dbReference type="Proteomes" id="UP001627154">
    <property type="component" value="Unassembled WGS sequence"/>
</dbReference>
<protein>
    <submittedName>
        <fullName evidence="2">Uncharacterized protein</fullName>
    </submittedName>
</protein>
<evidence type="ECO:0000313" key="2">
    <source>
        <dbReference type="EMBL" id="KAL3399343.1"/>
    </source>
</evidence>
<keyword evidence="3" id="KW-1185">Reference proteome</keyword>
<keyword evidence="1" id="KW-0472">Membrane</keyword>
<dbReference type="EMBL" id="JBJJXI010000056">
    <property type="protein sequence ID" value="KAL3399343.1"/>
    <property type="molecule type" value="Genomic_DNA"/>
</dbReference>
<keyword evidence="1" id="KW-0812">Transmembrane</keyword>
<evidence type="ECO:0000256" key="1">
    <source>
        <dbReference type="SAM" id="Phobius"/>
    </source>
</evidence>
<keyword evidence="1" id="KW-1133">Transmembrane helix</keyword>
<name>A0ABD2X3C2_9HYME</name>
<evidence type="ECO:0000313" key="3">
    <source>
        <dbReference type="Proteomes" id="UP001627154"/>
    </source>
</evidence>
<organism evidence="2 3">
    <name type="scientific">Trichogramma kaykai</name>
    <dbReference type="NCBI Taxonomy" id="54128"/>
    <lineage>
        <taxon>Eukaryota</taxon>
        <taxon>Metazoa</taxon>
        <taxon>Ecdysozoa</taxon>
        <taxon>Arthropoda</taxon>
        <taxon>Hexapoda</taxon>
        <taxon>Insecta</taxon>
        <taxon>Pterygota</taxon>
        <taxon>Neoptera</taxon>
        <taxon>Endopterygota</taxon>
        <taxon>Hymenoptera</taxon>
        <taxon>Apocrita</taxon>
        <taxon>Proctotrupomorpha</taxon>
        <taxon>Chalcidoidea</taxon>
        <taxon>Trichogrammatidae</taxon>
        <taxon>Trichogramma</taxon>
    </lineage>
</organism>
<comment type="caution">
    <text evidence="2">The sequence shown here is derived from an EMBL/GenBank/DDBJ whole genome shotgun (WGS) entry which is preliminary data.</text>
</comment>
<reference evidence="2 3" key="1">
    <citation type="journal article" date="2024" name="bioRxiv">
        <title>A reference genome for Trichogramma kaykai: A tiny desert-dwelling parasitoid wasp with competing sex-ratio distorters.</title>
        <authorList>
            <person name="Culotta J."/>
            <person name="Lindsey A.R."/>
        </authorList>
    </citation>
    <scope>NUCLEOTIDE SEQUENCE [LARGE SCALE GENOMIC DNA]</scope>
    <source>
        <strain evidence="2 3">KSX58</strain>
    </source>
</reference>